<sequence length="109" mass="11869">MSGPRVGEYLWRSPPSTSCPGKISQLVGWIAGSVVNRAPLWPAPLVRGSFQPMSPASRGSEPIISPAANSYKIQRHCQEPYYQAVPAAHGSCHHQITDQPSTRFSSQLQ</sequence>
<accession>A0A8D2AHG6</accession>
<proteinExistence type="predicted"/>
<dbReference type="AlphaFoldDB" id="A0A8D2AHG6"/>
<keyword evidence="2" id="KW-1185">Reference proteome</keyword>
<dbReference type="Proteomes" id="UP000694564">
    <property type="component" value="Chromosome 5"/>
</dbReference>
<name>A0A8D2AHG6_SCIVU</name>
<evidence type="ECO:0000313" key="2">
    <source>
        <dbReference type="Proteomes" id="UP000694564"/>
    </source>
</evidence>
<reference evidence="1" key="1">
    <citation type="submission" date="2025-08" db="UniProtKB">
        <authorList>
            <consortium name="Ensembl"/>
        </authorList>
    </citation>
    <scope>IDENTIFICATION</scope>
</reference>
<dbReference type="GeneTree" id="ENSGT01010000230137"/>
<organism evidence="1 2">
    <name type="scientific">Sciurus vulgaris</name>
    <name type="common">Eurasian red squirrel</name>
    <dbReference type="NCBI Taxonomy" id="55149"/>
    <lineage>
        <taxon>Eukaryota</taxon>
        <taxon>Metazoa</taxon>
        <taxon>Chordata</taxon>
        <taxon>Craniata</taxon>
        <taxon>Vertebrata</taxon>
        <taxon>Euteleostomi</taxon>
        <taxon>Mammalia</taxon>
        <taxon>Eutheria</taxon>
        <taxon>Euarchontoglires</taxon>
        <taxon>Glires</taxon>
        <taxon>Rodentia</taxon>
        <taxon>Sciuromorpha</taxon>
        <taxon>Sciuridae</taxon>
        <taxon>Sciurinae</taxon>
        <taxon>Sciurini</taxon>
        <taxon>Sciurus</taxon>
    </lineage>
</organism>
<dbReference type="Ensembl" id="ENSSVLT00005000852.1">
    <property type="protein sequence ID" value="ENSSVLP00005000769.1"/>
    <property type="gene ID" value="ENSSVLG00005000676.1"/>
</dbReference>
<evidence type="ECO:0000313" key="1">
    <source>
        <dbReference type="Ensembl" id="ENSSVLP00005000769.1"/>
    </source>
</evidence>
<reference evidence="1" key="2">
    <citation type="submission" date="2025-09" db="UniProtKB">
        <authorList>
            <consortium name="Ensembl"/>
        </authorList>
    </citation>
    <scope>IDENTIFICATION</scope>
</reference>
<protein>
    <submittedName>
        <fullName evidence="1">Uncharacterized protein</fullName>
    </submittedName>
</protein>